<organism evidence="19 20">
    <name type="scientific">Chiloscyllium punctatum</name>
    <name type="common">Brownbanded bambooshark</name>
    <name type="synonym">Hemiscyllium punctatum</name>
    <dbReference type="NCBI Taxonomy" id="137246"/>
    <lineage>
        <taxon>Eukaryota</taxon>
        <taxon>Metazoa</taxon>
        <taxon>Chordata</taxon>
        <taxon>Craniata</taxon>
        <taxon>Vertebrata</taxon>
        <taxon>Chondrichthyes</taxon>
        <taxon>Elasmobranchii</taxon>
        <taxon>Galeomorphii</taxon>
        <taxon>Galeoidea</taxon>
        <taxon>Orectolobiformes</taxon>
        <taxon>Hemiscylliidae</taxon>
        <taxon>Chiloscyllium</taxon>
    </lineage>
</organism>
<accession>A0A401RWS0</accession>
<dbReference type="STRING" id="137246.A0A401RWS0"/>
<feature type="transmembrane region" description="Helical" evidence="17">
    <location>
        <begin position="377"/>
        <end position="401"/>
    </location>
</feature>
<comment type="catalytic activity">
    <reaction evidence="11">
        <text>ATP(in) = ATP(out)</text>
        <dbReference type="Rhea" id="RHEA:75687"/>
        <dbReference type="ChEBI" id="CHEBI:30616"/>
    </reaction>
</comment>
<gene>
    <name evidence="19" type="ORF">chiPu_0000984</name>
</gene>
<dbReference type="OMA" id="LITFWMP"/>
<protein>
    <recommendedName>
        <fullName evidence="14">Voltage-gated purine nucleotide uniporter SLC17A9</fullName>
    </recommendedName>
    <alternativeName>
        <fullName evidence="16">Solute carrier family 17 member 9</fullName>
    </alternativeName>
    <alternativeName>
        <fullName evidence="15">Vesicular nucleotide transporter</fullName>
    </alternativeName>
</protein>
<dbReference type="SUPFAM" id="SSF103473">
    <property type="entry name" value="MFS general substrate transporter"/>
    <property type="match status" value="1"/>
</dbReference>
<evidence type="ECO:0000313" key="20">
    <source>
        <dbReference type="Proteomes" id="UP000287033"/>
    </source>
</evidence>
<evidence type="ECO:0000256" key="9">
    <source>
        <dbReference type="ARBA" id="ARBA00024185"/>
    </source>
</evidence>
<sequence>MGFKHSDERQRVLGNATTNSNGKFWSKFEAKSWIAFLFVGTCLVYCVRVTLPICIATMAEQFGWDKTQSGIVLGSFFWGYCLTQIIGGHISDRLGGDKILLLSATSWGSVITLTPLIVHWSSTPILFLTLSRFLMGLFQGVFFPSLSSLFSNRVRESERAFTSSAVCTGSQVGTLIIGAFGSVLLDWFGWESVFYFSGIPSILWAYCMWKYFLKGEDQIISLESLGNSLVNSKDDKVAWRKLFKSAPVWGVIVAHVCISGTFFCLLSWMPTFFHDSFPESKGWIFNVVPWAVAVPFSLFGGILTDHLVKLGFDTAKVRKLMQVIAMGLSSIFTALLSYSGSYYQSLLCISASLGLQTFSHSGVSVNVQDLAPSCAGALFGVMNTGGALFGVALVYFAGYLIETSGSWPSVFSLISIVNTFGLSIFIIFGQATRVDI</sequence>
<feature type="transmembrane region" description="Helical" evidence="17">
    <location>
        <begin position="407"/>
        <end position="428"/>
    </location>
</feature>
<dbReference type="InterPro" id="IPR020846">
    <property type="entry name" value="MFS_dom"/>
</dbReference>
<evidence type="ECO:0000256" key="4">
    <source>
        <dbReference type="ARBA" id="ARBA00022692"/>
    </source>
</evidence>
<feature type="transmembrane region" description="Helical" evidence="17">
    <location>
        <begin position="194"/>
        <end position="213"/>
    </location>
</feature>
<comment type="subcellular location">
    <subcellularLocation>
        <location evidence="9">Cytoplasmic vesicle</location>
        <location evidence="9">Secretory vesicle</location>
        <location evidence="9">Chromaffin granule membrane</location>
        <topology evidence="9">Multi-pass membrane protein</topology>
    </subcellularLocation>
    <subcellularLocation>
        <location evidence="1">Lysosome membrane</location>
        <topology evidence="1">Multi-pass membrane protein</topology>
    </subcellularLocation>
</comment>
<evidence type="ECO:0000256" key="1">
    <source>
        <dbReference type="ARBA" id="ARBA00004155"/>
    </source>
</evidence>
<feature type="transmembrane region" description="Helical" evidence="17">
    <location>
        <begin position="320"/>
        <end position="338"/>
    </location>
</feature>
<evidence type="ECO:0000256" key="2">
    <source>
        <dbReference type="ARBA" id="ARBA00008586"/>
    </source>
</evidence>
<comment type="catalytic activity">
    <reaction evidence="12">
        <text>ADP(in) = ADP(out)</text>
        <dbReference type="Rhea" id="RHEA:75783"/>
        <dbReference type="ChEBI" id="CHEBI:456216"/>
    </reaction>
</comment>
<evidence type="ECO:0000256" key="16">
    <source>
        <dbReference type="ARBA" id="ARBA00079853"/>
    </source>
</evidence>
<evidence type="ECO:0000256" key="11">
    <source>
        <dbReference type="ARBA" id="ARBA00044897"/>
    </source>
</evidence>
<evidence type="ECO:0000313" key="19">
    <source>
        <dbReference type="EMBL" id="GCC22596.1"/>
    </source>
</evidence>
<keyword evidence="4 17" id="KW-0812">Transmembrane</keyword>
<keyword evidence="8" id="KW-0968">Cytoplasmic vesicle</keyword>
<evidence type="ECO:0000256" key="17">
    <source>
        <dbReference type="SAM" id="Phobius"/>
    </source>
</evidence>
<dbReference type="PROSITE" id="PS50850">
    <property type="entry name" value="MFS"/>
    <property type="match status" value="1"/>
</dbReference>
<evidence type="ECO:0000256" key="5">
    <source>
        <dbReference type="ARBA" id="ARBA00022989"/>
    </source>
</evidence>
<evidence type="ECO:0000256" key="13">
    <source>
        <dbReference type="ARBA" id="ARBA00056522"/>
    </source>
</evidence>
<keyword evidence="20" id="KW-1185">Reference proteome</keyword>
<dbReference type="GO" id="GO:0072530">
    <property type="term" value="P:purine-containing compound transmembrane transport"/>
    <property type="evidence" value="ECO:0007669"/>
    <property type="project" value="UniProtKB-ARBA"/>
</dbReference>
<feature type="transmembrane region" description="Helical" evidence="17">
    <location>
        <begin position="70"/>
        <end position="87"/>
    </location>
</feature>
<dbReference type="Pfam" id="PF07690">
    <property type="entry name" value="MFS_1"/>
    <property type="match status" value="1"/>
</dbReference>
<keyword evidence="3" id="KW-0813">Transport</keyword>
<dbReference type="Gene3D" id="1.20.1250.20">
    <property type="entry name" value="MFS general substrate transporter like domains"/>
    <property type="match status" value="2"/>
</dbReference>
<feature type="transmembrane region" description="Helical" evidence="17">
    <location>
        <begin position="33"/>
        <end position="58"/>
    </location>
</feature>
<reference evidence="19 20" key="1">
    <citation type="journal article" date="2018" name="Nat. Ecol. Evol.">
        <title>Shark genomes provide insights into elasmobranch evolution and the origin of vertebrates.</title>
        <authorList>
            <person name="Hara Y"/>
            <person name="Yamaguchi K"/>
            <person name="Onimaru K"/>
            <person name="Kadota M"/>
            <person name="Koyanagi M"/>
            <person name="Keeley SD"/>
            <person name="Tatsumi K"/>
            <person name="Tanaka K"/>
            <person name="Motone F"/>
            <person name="Kageyama Y"/>
            <person name="Nozu R"/>
            <person name="Adachi N"/>
            <person name="Nishimura O"/>
            <person name="Nakagawa R"/>
            <person name="Tanegashima C"/>
            <person name="Kiyatake I"/>
            <person name="Matsumoto R"/>
            <person name="Murakumo K"/>
            <person name="Nishida K"/>
            <person name="Terakita A"/>
            <person name="Kuratani S"/>
            <person name="Sato K"/>
            <person name="Hyodo S Kuraku.S."/>
        </authorList>
    </citation>
    <scope>NUCLEOTIDE SEQUENCE [LARGE SCALE GENOMIC DNA]</scope>
</reference>
<evidence type="ECO:0000256" key="14">
    <source>
        <dbReference type="ARBA" id="ARBA00074107"/>
    </source>
</evidence>
<feature type="transmembrane region" description="Helical" evidence="17">
    <location>
        <begin position="246"/>
        <end position="268"/>
    </location>
</feature>
<dbReference type="GO" id="GO:0005765">
    <property type="term" value="C:lysosomal membrane"/>
    <property type="evidence" value="ECO:0007669"/>
    <property type="project" value="UniProtKB-SubCell"/>
</dbReference>
<dbReference type="GO" id="GO:0160042">
    <property type="term" value="F:purine nucleotide uniporter activity"/>
    <property type="evidence" value="ECO:0007669"/>
    <property type="project" value="UniProtKB-ARBA"/>
</dbReference>
<feature type="domain" description="Major facilitator superfamily (MFS) profile" evidence="18">
    <location>
        <begin position="33"/>
        <end position="433"/>
    </location>
</feature>
<evidence type="ECO:0000256" key="6">
    <source>
        <dbReference type="ARBA" id="ARBA00023136"/>
    </source>
</evidence>
<name>A0A401RWS0_CHIPU</name>
<dbReference type="FunFam" id="1.20.1250.20:FF:000059">
    <property type="entry name" value="Solute carrier family 17 member 9"/>
    <property type="match status" value="1"/>
</dbReference>
<dbReference type="FunFam" id="1.20.1250.20:FF:000150">
    <property type="entry name" value="Solute carrier family 17 member 9"/>
    <property type="match status" value="1"/>
</dbReference>
<dbReference type="AlphaFoldDB" id="A0A401RWS0"/>
<evidence type="ECO:0000256" key="15">
    <source>
        <dbReference type="ARBA" id="ARBA00079665"/>
    </source>
</evidence>
<keyword evidence="5 17" id="KW-1133">Transmembrane helix</keyword>
<comment type="caution">
    <text evidence="19">The sequence shown here is derived from an EMBL/GenBank/DDBJ whole genome shotgun (WGS) entry which is preliminary data.</text>
</comment>
<dbReference type="GO" id="GO:0042584">
    <property type="term" value="C:chromaffin granule membrane"/>
    <property type="evidence" value="ECO:0007669"/>
    <property type="project" value="UniProtKB-SubCell"/>
</dbReference>
<dbReference type="InterPro" id="IPR044777">
    <property type="entry name" value="SLC17A9-like"/>
</dbReference>
<comment type="similarity">
    <text evidence="2">Belongs to the major facilitator superfamily. Sodium/anion cotransporter family.</text>
</comment>
<proteinExistence type="inferred from homology"/>
<evidence type="ECO:0000256" key="3">
    <source>
        <dbReference type="ARBA" id="ARBA00022448"/>
    </source>
</evidence>
<feature type="transmembrane region" description="Helical" evidence="17">
    <location>
        <begin position="288"/>
        <end position="308"/>
    </location>
</feature>
<dbReference type="OrthoDB" id="2985014at2759"/>
<dbReference type="CDD" id="cd17380">
    <property type="entry name" value="MFS_SLC17A9_like"/>
    <property type="match status" value="1"/>
</dbReference>
<dbReference type="InterPro" id="IPR011701">
    <property type="entry name" value="MFS"/>
</dbReference>
<evidence type="ECO:0000256" key="7">
    <source>
        <dbReference type="ARBA" id="ARBA00023228"/>
    </source>
</evidence>
<feature type="transmembrane region" description="Helical" evidence="17">
    <location>
        <begin position="99"/>
        <end position="118"/>
    </location>
</feature>
<dbReference type="PANTHER" id="PTHR11662">
    <property type="entry name" value="SOLUTE CARRIER FAMILY 17"/>
    <property type="match status" value="1"/>
</dbReference>
<evidence type="ECO:0000256" key="10">
    <source>
        <dbReference type="ARBA" id="ARBA00036284"/>
    </source>
</evidence>
<feature type="transmembrane region" description="Helical" evidence="17">
    <location>
        <begin position="124"/>
        <end position="144"/>
    </location>
</feature>
<dbReference type="PANTHER" id="PTHR11662:SF279">
    <property type="entry name" value="VOLTAGE-GATED PURINE NUCLEOTIDE UNIPORTER SLC17A9"/>
    <property type="match status" value="1"/>
</dbReference>
<dbReference type="GO" id="GO:1904669">
    <property type="term" value="P:ATP export"/>
    <property type="evidence" value="ECO:0007669"/>
    <property type="project" value="UniProtKB-ARBA"/>
</dbReference>
<dbReference type="Proteomes" id="UP000287033">
    <property type="component" value="Unassembled WGS sequence"/>
</dbReference>
<comment type="function">
    <text evidence="13">Voltage-gated ATP nucleotide uniporter that can also transport the purine nucleotides ADP and GTP. Uses the membrane potential as the driving force to control ATP accumulation in lysosomes and secretory vesicles. By controlling ATP storage in lysosomes, regulates ATP-dependent proteins of these organelles. Also indirectly regulates the exocytosis of ATP through its import into lysosomes in astrocytes and secretory vesicles such as adrenal chromaffin granules, mucin granules and synaptic vesicles.</text>
</comment>
<keyword evidence="7" id="KW-0458">Lysosome</keyword>
<feature type="transmembrane region" description="Helical" evidence="17">
    <location>
        <begin position="165"/>
        <end position="188"/>
    </location>
</feature>
<evidence type="ECO:0000259" key="18">
    <source>
        <dbReference type="PROSITE" id="PS50850"/>
    </source>
</evidence>
<dbReference type="InterPro" id="IPR050382">
    <property type="entry name" value="MFS_Na/Anion_cotransporter"/>
</dbReference>
<dbReference type="EMBL" id="BEZZ01000014">
    <property type="protein sequence ID" value="GCC22596.1"/>
    <property type="molecule type" value="Genomic_DNA"/>
</dbReference>
<evidence type="ECO:0000256" key="12">
    <source>
        <dbReference type="ARBA" id="ARBA00051849"/>
    </source>
</evidence>
<comment type="catalytic activity">
    <reaction evidence="10">
        <text>GTP(in) = GTP(out)</text>
        <dbReference type="Rhea" id="RHEA:75787"/>
        <dbReference type="ChEBI" id="CHEBI:37565"/>
    </reaction>
</comment>
<dbReference type="InterPro" id="IPR036259">
    <property type="entry name" value="MFS_trans_sf"/>
</dbReference>
<keyword evidence="6 17" id="KW-0472">Membrane</keyword>
<evidence type="ECO:0000256" key="8">
    <source>
        <dbReference type="ARBA" id="ARBA00023329"/>
    </source>
</evidence>